<dbReference type="PANTHER" id="PTHR47755">
    <property type="entry name" value="CELL DIVISION PROTEIN FTSX"/>
    <property type="match status" value="1"/>
</dbReference>
<dbReference type="EMBL" id="VHJK01000001">
    <property type="protein sequence ID" value="TRD12697.1"/>
    <property type="molecule type" value="Genomic_DNA"/>
</dbReference>
<name>A0A547PEY8_9SPHN</name>
<keyword evidence="3" id="KW-1185">Reference proteome</keyword>
<dbReference type="OrthoDB" id="8478373at2"/>
<dbReference type="AlphaFoldDB" id="A0A547PEY8"/>
<dbReference type="InterPro" id="IPR004513">
    <property type="entry name" value="FtsX"/>
</dbReference>
<protein>
    <submittedName>
        <fullName evidence="2">FtsX-like permease family protein</fullName>
    </submittedName>
</protein>
<feature type="transmembrane region" description="Helical" evidence="1">
    <location>
        <begin position="27"/>
        <end position="49"/>
    </location>
</feature>
<organism evidence="2 3">
    <name type="scientific">Erythrobacter insulae</name>
    <dbReference type="NCBI Taxonomy" id="2584124"/>
    <lineage>
        <taxon>Bacteria</taxon>
        <taxon>Pseudomonadati</taxon>
        <taxon>Pseudomonadota</taxon>
        <taxon>Alphaproteobacteria</taxon>
        <taxon>Sphingomonadales</taxon>
        <taxon>Erythrobacteraceae</taxon>
        <taxon>Erythrobacter/Porphyrobacter group</taxon>
        <taxon>Erythrobacter</taxon>
    </lineage>
</organism>
<feature type="transmembrane region" description="Helical" evidence="1">
    <location>
        <begin position="232"/>
        <end position="250"/>
    </location>
</feature>
<dbReference type="GO" id="GO:0051301">
    <property type="term" value="P:cell division"/>
    <property type="evidence" value="ECO:0007669"/>
    <property type="project" value="InterPro"/>
</dbReference>
<evidence type="ECO:0000256" key="1">
    <source>
        <dbReference type="SAM" id="Phobius"/>
    </source>
</evidence>
<keyword evidence="1" id="KW-1133">Transmembrane helix</keyword>
<proteinExistence type="predicted"/>
<feature type="transmembrane region" description="Helical" evidence="1">
    <location>
        <begin position="172"/>
        <end position="196"/>
    </location>
</feature>
<dbReference type="PANTHER" id="PTHR47755:SF1">
    <property type="entry name" value="CELL DIVISION PROTEIN FTSX"/>
    <property type="match status" value="1"/>
</dbReference>
<reference evidence="2 3" key="1">
    <citation type="submission" date="2019-06" db="EMBL/GenBank/DDBJ databases">
        <title>Erythrobacter insulae sp. nov., isolated from a tidal flat.</title>
        <authorList>
            <person name="Yoon J.-H."/>
        </authorList>
    </citation>
    <scope>NUCLEOTIDE SEQUENCE [LARGE SCALE GENOMIC DNA]</scope>
    <source>
        <strain evidence="2 3">JBTF-M21</strain>
    </source>
</reference>
<dbReference type="GO" id="GO:0016020">
    <property type="term" value="C:membrane"/>
    <property type="evidence" value="ECO:0007669"/>
    <property type="project" value="InterPro"/>
</dbReference>
<accession>A0A547PEY8</accession>
<sequence length="302" mass="31427">MSERRQPSKLRGGLAARLLPQTKFGGPIPWVIAILIALVVIAAAGGLSLRNLAENAKADLSGALTIQIIEADAEARQAAAGRVAKALTGEPLVTSVRIVPEAELNALLEPWLGAAAGSEDVPIPALIDVELTRRASAIEITELQGRLTETAPSARVDAQSDWLKPVYDALAALQYLALALIALVGLATAAAVWLAARSAFSNHRETVEVIHLLGGTDAQVTRIFQRSVVRDAAFGSFVGLILGVAAVWLLGRQFAALDSGMVGGGGLGLADWLIVAAIPVAGVLVALLTARITIKLALRSML</sequence>
<dbReference type="Proteomes" id="UP000316343">
    <property type="component" value="Unassembled WGS sequence"/>
</dbReference>
<dbReference type="GO" id="GO:0032153">
    <property type="term" value="C:cell division site"/>
    <property type="evidence" value="ECO:0007669"/>
    <property type="project" value="TreeGrafter"/>
</dbReference>
<keyword evidence="1" id="KW-0472">Membrane</keyword>
<gene>
    <name evidence="2" type="ORF">FGU71_03555</name>
</gene>
<evidence type="ECO:0000313" key="3">
    <source>
        <dbReference type="Proteomes" id="UP000316343"/>
    </source>
</evidence>
<comment type="caution">
    <text evidence="2">The sequence shown here is derived from an EMBL/GenBank/DDBJ whole genome shotgun (WGS) entry which is preliminary data.</text>
</comment>
<keyword evidence="1" id="KW-0812">Transmembrane</keyword>
<feature type="transmembrane region" description="Helical" evidence="1">
    <location>
        <begin position="270"/>
        <end position="294"/>
    </location>
</feature>
<evidence type="ECO:0000313" key="2">
    <source>
        <dbReference type="EMBL" id="TRD12697.1"/>
    </source>
</evidence>